<feature type="region of interest" description="Disordered" evidence="1">
    <location>
        <begin position="231"/>
        <end position="250"/>
    </location>
</feature>
<protein>
    <recommendedName>
        <fullName evidence="6">Sigma factor regulator C-terminal domain-containing protein</fullName>
    </recommendedName>
</protein>
<sequence>MTMKTFEVVTKKSKRRNLLKMIGISLLTCLGLMMMTWKGLAWLTARHANELRERHQTMMDISYPNVSYINWSFVADSEFTGTYYVDQVKDIAGITVPFEDFQGVYGLSQSYEARQSLNVYLASDEKASYTHGSSYKVPMFYNIHRNYQQMGGVLTQDIAVLPQMPNRAVEMAVTFDKPYTFDEIQTLIPSNLKIKWYWIGTETLYDTRSLKLDAQIGFQPNLTELETYEEMKQQKEPEQRSAEESQKANEAYQKKLAELTPSQGFRNSYTFFQSHLQEALSKNWLGYTSTDQAGEEFDLTKDVEEYLQKNPDGKTAKFAGVILTGRAEDFAPLEKASWIFASNIGQDVEIKPYHQLSTP</sequence>
<dbReference type="EMBL" id="SPPD01000001">
    <property type="protein sequence ID" value="TFU98976.1"/>
    <property type="molecule type" value="Genomic_DNA"/>
</dbReference>
<dbReference type="Pfam" id="PF13800">
    <property type="entry name" value="Sigma_reg_N"/>
    <property type="match status" value="1"/>
</dbReference>
<feature type="domain" description="Sigma factor regulator N-terminal" evidence="3">
    <location>
        <begin position="11"/>
        <end position="93"/>
    </location>
</feature>
<proteinExistence type="predicted"/>
<reference evidence="4 5" key="1">
    <citation type="submission" date="2019-03" db="EMBL/GenBank/DDBJ databases">
        <title>Diversity of the mouse oral microbiome.</title>
        <authorList>
            <person name="Joseph S."/>
            <person name="Aduse-Opoku J."/>
            <person name="Curtis M."/>
            <person name="Wade W."/>
            <person name="Hashim A."/>
        </authorList>
    </citation>
    <scope>NUCLEOTIDE SEQUENCE [LARGE SCALE GENOMIC DNA]</scope>
    <source>
        <strain evidence="4 5">WM131</strain>
    </source>
</reference>
<dbReference type="Pfam" id="PF13791">
    <property type="entry name" value="Sigma_reg_C"/>
    <property type="match status" value="1"/>
</dbReference>
<gene>
    <name evidence="4" type="ORF">E4T82_01310</name>
</gene>
<name>A0A4Y9JG34_9STRE</name>
<evidence type="ECO:0000256" key="1">
    <source>
        <dbReference type="SAM" id="MobiDB-lite"/>
    </source>
</evidence>
<dbReference type="AlphaFoldDB" id="A0A4Y9JG34"/>
<organism evidence="4 5">
    <name type="scientific">Streptococcus cuniculi</name>
    <dbReference type="NCBI Taxonomy" id="1432788"/>
    <lineage>
        <taxon>Bacteria</taxon>
        <taxon>Bacillati</taxon>
        <taxon>Bacillota</taxon>
        <taxon>Bacilli</taxon>
        <taxon>Lactobacillales</taxon>
        <taxon>Streptococcaceae</taxon>
        <taxon>Streptococcus</taxon>
    </lineage>
</organism>
<dbReference type="RefSeq" id="WP_135181102.1">
    <property type="nucleotide sequence ID" value="NZ_JADGKZ010000001.1"/>
</dbReference>
<feature type="domain" description="Sigma factor regulator C-terminal" evidence="2">
    <location>
        <begin position="163"/>
        <end position="346"/>
    </location>
</feature>
<evidence type="ECO:0000259" key="3">
    <source>
        <dbReference type="Pfam" id="PF13800"/>
    </source>
</evidence>
<evidence type="ECO:0000313" key="4">
    <source>
        <dbReference type="EMBL" id="TFU98976.1"/>
    </source>
</evidence>
<evidence type="ECO:0000313" key="5">
    <source>
        <dbReference type="Proteomes" id="UP000297253"/>
    </source>
</evidence>
<dbReference type="OrthoDB" id="1730160at2"/>
<dbReference type="InterPro" id="IPR025672">
    <property type="entry name" value="Sigma_reg_C_dom"/>
</dbReference>
<comment type="caution">
    <text evidence="4">The sequence shown here is derived from an EMBL/GenBank/DDBJ whole genome shotgun (WGS) entry which is preliminary data.</text>
</comment>
<evidence type="ECO:0000259" key="2">
    <source>
        <dbReference type="Pfam" id="PF13791"/>
    </source>
</evidence>
<accession>A0A4Y9JG34</accession>
<dbReference type="STRING" id="1432788.BU202_05960"/>
<dbReference type="Proteomes" id="UP000297253">
    <property type="component" value="Unassembled WGS sequence"/>
</dbReference>
<dbReference type="InterPro" id="IPR029101">
    <property type="entry name" value="Sigma_reg_N"/>
</dbReference>
<evidence type="ECO:0008006" key="6">
    <source>
        <dbReference type="Google" id="ProtNLM"/>
    </source>
</evidence>